<name>A0A6P2HEL7_BURL3</name>
<dbReference type="RefSeq" id="WP_367648442.1">
    <property type="nucleotide sequence ID" value="NZ_CABVPY010000002.1"/>
</dbReference>
<keyword evidence="1" id="KW-0812">Transmembrane</keyword>
<organism evidence="2 3">
    <name type="scientific">Burkholderia lata (strain ATCC 17760 / DSM 23089 / LMG 22485 / NCIMB 9086 / R18194 / 383)</name>
    <dbReference type="NCBI Taxonomy" id="482957"/>
    <lineage>
        <taxon>Bacteria</taxon>
        <taxon>Pseudomonadati</taxon>
        <taxon>Pseudomonadota</taxon>
        <taxon>Betaproteobacteria</taxon>
        <taxon>Burkholderiales</taxon>
        <taxon>Burkholderiaceae</taxon>
        <taxon>Burkholderia</taxon>
        <taxon>Burkholderia cepacia complex</taxon>
    </lineage>
</organism>
<dbReference type="EMBL" id="CABVPY010000002">
    <property type="protein sequence ID" value="VWB14986.1"/>
    <property type="molecule type" value="Genomic_DNA"/>
</dbReference>
<feature type="transmembrane region" description="Helical" evidence="1">
    <location>
        <begin position="161"/>
        <end position="185"/>
    </location>
</feature>
<feature type="transmembrane region" description="Helical" evidence="1">
    <location>
        <begin position="238"/>
        <end position="262"/>
    </location>
</feature>
<protein>
    <submittedName>
        <fullName evidence="2">Uncharacterized protein</fullName>
    </submittedName>
</protein>
<keyword evidence="1" id="KW-1133">Transmembrane helix</keyword>
<reference evidence="2 3" key="1">
    <citation type="submission" date="2019-09" db="EMBL/GenBank/DDBJ databases">
        <authorList>
            <person name="Depoorter E."/>
        </authorList>
    </citation>
    <scope>NUCLEOTIDE SEQUENCE [LARGE SCALE GENOMIC DNA]</scope>
    <source>
        <strain evidence="2">LMG 6863</strain>
    </source>
</reference>
<proteinExistence type="predicted"/>
<evidence type="ECO:0000313" key="3">
    <source>
        <dbReference type="Proteomes" id="UP000494170"/>
    </source>
</evidence>
<evidence type="ECO:0000313" key="2">
    <source>
        <dbReference type="EMBL" id="VWB14986.1"/>
    </source>
</evidence>
<sequence length="273" mass="30176">MFTRGQQPLRTAFTLGDKKSAENKGWQDRLAPVLGTIAMLPEKSRPIRCPRCFLDQRLQRTLPSTPVLSPFVHGFPHSGDLISSARGDSPTNDPRTFSKSRLFVHSLAVYIGRKGSRHITFPGGALHVGKGGVLIGATVWSTVIAIAKSIQLFSRHSRHQYGYSFFTARGFWLAAVGINLTWWGYVGWGTALLHREPAWAGLVLVAMGLAAVIRLIYENVRNTAPIYGVSGSILQLVLFFPVAVYGIPLLAITFLFLFFVTYKAGPAWFSDRE</sequence>
<gene>
    <name evidence="2" type="ORF">BLA6863_00540</name>
</gene>
<dbReference type="AlphaFoldDB" id="A0A6P2HEL7"/>
<keyword evidence="1" id="KW-0472">Membrane</keyword>
<dbReference type="Proteomes" id="UP000494170">
    <property type="component" value="Unassembled WGS sequence"/>
</dbReference>
<feature type="transmembrane region" description="Helical" evidence="1">
    <location>
        <begin position="197"/>
        <end position="217"/>
    </location>
</feature>
<accession>A0A6P2HEL7</accession>
<evidence type="ECO:0000256" key="1">
    <source>
        <dbReference type="SAM" id="Phobius"/>
    </source>
</evidence>